<dbReference type="HAMAP" id="MF_00912">
    <property type="entry name" value="DivIB"/>
    <property type="match status" value="1"/>
</dbReference>
<comment type="subcellular location">
    <subcellularLocation>
        <location evidence="8">Cell membrane</location>
        <topology evidence="8">Single-pass type II membrane protein</topology>
    </subcellularLocation>
    <subcellularLocation>
        <location evidence="1">Membrane</location>
    </subcellularLocation>
    <text evidence="8">Localizes to the division septum.</text>
</comment>
<dbReference type="KEGG" id="pasa:BAOM_1566"/>
<dbReference type="GO" id="GO:0032153">
    <property type="term" value="C:cell division site"/>
    <property type="evidence" value="ECO:0007669"/>
    <property type="project" value="UniProtKB-UniRule"/>
</dbReference>
<keyword evidence="3 8" id="KW-0132">Cell division</keyword>
<dbReference type="PANTHER" id="PTHR37820:SF1">
    <property type="entry name" value="CELL DIVISION PROTEIN FTSQ"/>
    <property type="match status" value="1"/>
</dbReference>
<evidence type="ECO:0000259" key="9">
    <source>
        <dbReference type="PROSITE" id="PS51779"/>
    </source>
</evidence>
<dbReference type="InterPro" id="IPR026580">
    <property type="entry name" value="DivIB"/>
</dbReference>
<dbReference type="PROSITE" id="PS51779">
    <property type="entry name" value="POTRA"/>
    <property type="match status" value="1"/>
</dbReference>
<evidence type="ECO:0000256" key="5">
    <source>
        <dbReference type="ARBA" id="ARBA00022989"/>
    </source>
</evidence>
<evidence type="ECO:0000256" key="7">
    <source>
        <dbReference type="ARBA" id="ARBA00023306"/>
    </source>
</evidence>
<keyword evidence="4 8" id="KW-0812">Transmembrane</keyword>
<dbReference type="Pfam" id="PF08478">
    <property type="entry name" value="POTRA_1"/>
    <property type="match status" value="1"/>
</dbReference>
<name>A0A3T0KP68_9BACI</name>
<reference evidence="10 11" key="1">
    <citation type="submission" date="2018-01" db="EMBL/GenBank/DDBJ databases">
        <title>Bacillus asahii Genome sequencing and assembly.</title>
        <authorList>
            <person name="Jiang H."/>
            <person name="Feng Y."/>
            <person name="Zhao F."/>
            <person name="Lin X."/>
        </authorList>
    </citation>
    <scope>NUCLEOTIDE SEQUENCE [LARGE SCALE GENOMIC DNA]</scope>
    <source>
        <strain evidence="10 11">OM18</strain>
    </source>
</reference>
<evidence type="ECO:0000256" key="1">
    <source>
        <dbReference type="ARBA" id="ARBA00004370"/>
    </source>
</evidence>
<evidence type="ECO:0000256" key="4">
    <source>
        <dbReference type="ARBA" id="ARBA00022692"/>
    </source>
</evidence>
<dbReference type="InterPro" id="IPR013685">
    <property type="entry name" value="POTRA_FtsQ_type"/>
</dbReference>
<feature type="domain" description="POTRA" evidence="9">
    <location>
        <begin position="53"/>
        <end position="121"/>
    </location>
</feature>
<keyword evidence="2 8" id="KW-1003">Cell membrane</keyword>
<dbReference type="Proteomes" id="UP000283095">
    <property type="component" value="Chromosome"/>
</dbReference>
<comment type="similarity">
    <text evidence="8">Belongs to the FtsQ/DivIB family. DivIB subfamily.</text>
</comment>
<keyword evidence="7 8" id="KW-0131">Cell cycle</keyword>
<evidence type="ECO:0000256" key="6">
    <source>
        <dbReference type="ARBA" id="ARBA00023136"/>
    </source>
</evidence>
<dbReference type="EMBL" id="CP026095">
    <property type="protein sequence ID" value="AZV42176.1"/>
    <property type="molecule type" value="Genomic_DNA"/>
</dbReference>
<keyword evidence="5 8" id="KW-1133">Transmembrane helix</keyword>
<dbReference type="GO" id="GO:0005886">
    <property type="term" value="C:plasma membrane"/>
    <property type="evidence" value="ECO:0007669"/>
    <property type="project" value="UniProtKB-SubCell"/>
</dbReference>
<dbReference type="Gene3D" id="3.40.50.10960">
    <property type="match status" value="1"/>
</dbReference>
<evidence type="ECO:0000256" key="2">
    <source>
        <dbReference type="ARBA" id="ARBA00022475"/>
    </source>
</evidence>
<evidence type="ECO:0000313" key="11">
    <source>
        <dbReference type="Proteomes" id="UP000283095"/>
    </source>
</evidence>
<dbReference type="InterPro" id="IPR050487">
    <property type="entry name" value="FtsQ_DivIB"/>
</dbReference>
<dbReference type="PANTHER" id="PTHR37820">
    <property type="entry name" value="CELL DIVISION PROTEIN DIVIB"/>
    <property type="match status" value="1"/>
</dbReference>
<dbReference type="AlphaFoldDB" id="A0A3T0KP68"/>
<dbReference type="Gene3D" id="3.10.20.310">
    <property type="entry name" value="membrane protein fhac"/>
    <property type="match status" value="1"/>
</dbReference>
<comment type="function">
    <text evidence="8">Cell division protein that may be involved in stabilizing or promoting the assembly of the division complex.</text>
</comment>
<sequence>MKGVEKGKVISIEDRIPKLKKIRKRKTNRRLIFLLSLFFILVGCVLYFLSPLSHVKSVEVEGNRYLSKAQIAKLSNINKNQSIWKVDTAQIAANIKENPEIKSAEVVPVFPNSIKITVSEHNKMAYLLKGKHFYPILENGEILDGLESGEIPVFAPVLIDFKEGKALNRLLEELVKLPEEIQNLVSEIHYKPTKMDPYHIIMYMNDGFEVSATSETLSEKMVHYPSIANQLDPKVKGIIDLEVGSFFKAYQPPEQKEGKEED</sequence>
<dbReference type="Pfam" id="PF03799">
    <property type="entry name" value="FtsQ_DivIB_C"/>
    <property type="match status" value="1"/>
</dbReference>
<feature type="transmembrane region" description="Helical" evidence="8">
    <location>
        <begin position="31"/>
        <end position="49"/>
    </location>
</feature>
<protein>
    <recommendedName>
        <fullName evidence="8">Cell division protein DivIB</fullName>
    </recommendedName>
</protein>
<dbReference type="InterPro" id="IPR034746">
    <property type="entry name" value="POTRA"/>
</dbReference>
<dbReference type="GO" id="GO:0043093">
    <property type="term" value="P:FtsZ-dependent cytokinesis"/>
    <property type="evidence" value="ECO:0007669"/>
    <property type="project" value="UniProtKB-UniRule"/>
</dbReference>
<keyword evidence="6 8" id="KW-0472">Membrane</keyword>
<evidence type="ECO:0000313" key="10">
    <source>
        <dbReference type="EMBL" id="AZV42176.1"/>
    </source>
</evidence>
<evidence type="ECO:0000256" key="3">
    <source>
        <dbReference type="ARBA" id="ARBA00022618"/>
    </source>
</evidence>
<proteinExistence type="inferred from homology"/>
<organism evidence="10 11">
    <name type="scientific">Peribacillus asahii</name>
    <dbReference type="NCBI Taxonomy" id="228899"/>
    <lineage>
        <taxon>Bacteria</taxon>
        <taxon>Bacillati</taxon>
        <taxon>Bacillota</taxon>
        <taxon>Bacilli</taxon>
        <taxon>Bacillales</taxon>
        <taxon>Bacillaceae</taxon>
        <taxon>Peribacillus</taxon>
    </lineage>
</organism>
<gene>
    <name evidence="10" type="primary">ftsQ</name>
    <name evidence="8" type="synonym">divIB</name>
    <name evidence="10" type="ORF">BAOM_1566</name>
</gene>
<accession>A0A3T0KP68</accession>
<evidence type="ECO:0000256" key="8">
    <source>
        <dbReference type="HAMAP-Rule" id="MF_00912"/>
    </source>
</evidence>
<dbReference type="InterPro" id="IPR005548">
    <property type="entry name" value="Cell_div_FtsQ/DivIB_C"/>
</dbReference>